<organism evidence="1">
    <name type="scientific">Chromera velia CCMP2878</name>
    <dbReference type="NCBI Taxonomy" id="1169474"/>
    <lineage>
        <taxon>Eukaryota</taxon>
        <taxon>Sar</taxon>
        <taxon>Alveolata</taxon>
        <taxon>Colpodellida</taxon>
        <taxon>Chromeraceae</taxon>
        <taxon>Chromera</taxon>
    </lineage>
</organism>
<dbReference type="InterPro" id="IPR011035">
    <property type="entry name" value="Ribosomal_bL25/Gln-tRNA_synth"/>
</dbReference>
<dbReference type="GO" id="GO:0003735">
    <property type="term" value="F:structural constituent of ribosome"/>
    <property type="evidence" value="ECO:0007669"/>
    <property type="project" value="InterPro"/>
</dbReference>
<dbReference type="VEuPathDB" id="CryptoDB:Cvel_26349"/>
<dbReference type="GO" id="GO:0006412">
    <property type="term" value="P:translation"/>
    <property type="evidence" value="ECO:0007669"/>
    <property type="project" value="InterPro"/>
</dbReference>
<protein>
    <recommendedName>
        <fullName evidence="2">Ribosomal protein L25 beta domain-containing protein</fullName>
    </recommendedName>
</protein>
<dbReference type="PANTHER" id="PTHR33284">
    <property type="entry name" value="RIBOSOMAL PROTEIN L25/GLN-TRNA SYNTHETASE, ANTI-CODON-BINDING DOMAIN-CONTAINING PROTEIN"/>
    <property type="match status" value="1"/>
</dbReference>
<dbReference type="PhylomeDB" id="A0A0G4HCY0"/>
<dbReference type="GO" id="GO:0022625">
    <property type="term" value="C:cytosolic large ribosomal subunit"/>
    <property type="evidence" value="ECO:0007669"/>
    <property type="project" value="TreeGrafter"/>
</dbReference>
<sequence>MISFELRHASVGRLHRRLPSLGACVGSASDRSSSPLPARGCLGLSVQRRFYKRKMKSELKHLAWPFLHSEMVEFFTERPSRDSTAVITAREWPRFVSVEQIRAERYVPGIIWKHGPERRVCFKEEDIHALAFDEPEGHLSHLFSGRLVKVHVGSVEESCVVSHVSADPVDKHLYFVRLARHTAGNVTVVPIPLTMIGLLNSPAYRKGVHVELAMPTVKCEVVGECIPPPFQVDVSQLDYSPPFTSMYLRDLVGLLPEDGTVRFAREYDVNSQEVAWAYEHSKLEEEAPPPDFIDPNWLKKGGRRMPIAARRGFYPQQ</sequence>
<evidence type="ECO:0008006" key="2">
    <source>
        <dbReference type="Google" id="ProtNLM"/>
    </source>
</evidence>
<name>A0A0G4HCY0_9ALVE</name>
<dbReference type="InterPro" id="IPR020930">
    <property type="entry name" value="Ribosomal_uL5_bac-type"/>
</dbReference>
<accession>A0A0G4HCY0</accession>
<proteinExistence type="predicted"/>
<reference evidence="1" key="1">
    <citation type="submission" date="2014-11" db="EMBL/GenBank/DDBJ databases">
        <authorList>
            <person name="Otto D Thomas"/>
            <person name="Naeem Raeece"/>
        </authorList>
    </citation>
    <scope>NUCLEOTIDE SEQUENCE</scope>
</reference>
<dbReference type="AlphaFoldDB" id="A0A0G4HCY0"/>
<dbReference type="PANTHER" id="PTHR33284:SF1">
    <property type="entry name" value="RIBOSOMAL PROTEIN L25_GLN-TRNA SYNTHETASE, ANTI-CODON-BINDING DOMAIN-CONTAINING PROTEIN"/>
    <property type="match status" value="1"/>
</dbReference>
<dbReference type="GO" id="GO:0008097">
    <property type="term" value="F:5S rRNA binding"/>
    <property type="evidence" value="ECO:0007669"/>
    <property type="project" value="TreeGrafter"/>
</dbReference>
<dbReference type="EMBL" id="CDMZ01002334">
    <property type="protein sequence ID" value="CEM41906.1"/>
    <property type="molecule type" value="Genomic_DNA"/>
</dbReference>
<gene>
    <name evidence="1" type="ORF">Cvel_26349</name>
</gene>
<dbReference type="SUPFAM" id="SSF50715">
    <property type="entry name" value="Ribosomal protein L25-like"/>
    <property type="match status" value="1"/>
</dbReference>
<evidence type="ECO:0000313" key="1">
    <source>
        <dbReference type="EMBL" id="CEM41906.1"/>
    </source>
</evidence>